<evidence type="ECO:0000313" key="11">
    <source>
        <dbReference type="Proteomes" id="UP000184476"/>
    </source>
</evidence>
<dbReference type="HAMAP" id="MF_00092">
    <property type="entry name" value="MutS2"/>
    <property type="match status" value="1"/>
</dbReference>
<dbReference type="FunFam" id="3.40.50.300:FF:000830">
    <property type="entry name" value="Endonuclease MutS2"/>
    <property type="match status" value="1"/>
</dbReference>
<keyword evidence="4 7" id="KW-0067">ATP-binding</keyword>
<keyword evidence="8" id="KW-0175">Coiled coil</keyword>
<dbReference type="InterPro" id="IPR046893">
    <property type="entry name" value="MSSS"/>
</dbReference>
<feature type="coiled-coil region" evidence="8">
    <location>
        <begin position="528"/>
        <end position="600"/>
    </location>
</feature>
<comment type="function">
    <text evidence="7">Acts as a ribosome collision sensor, splitting the ribosome into its 2 subunits. Detects stalled/collided 70S ribosomes which it binds and splits by an ATP-hydrolysis driven conformational change. Acts upstream of the ribosome quality control system (RQC), a ribosome-associated complex that mediates the extraction of incompletely synthesized nascent chains from stalled ribosomes and their subsequent degradation. Probably generates substrates for RQC.</text>
</comment>
<protein>
    <recommendedName>
        <fullName evidence="7">Endonuclease MutS2</fullName>
        <ecNumber evidence="7">3.1.-.-</ecNumber>
    </recommendedName>
    <alternativeName>
        <fullName evidence="7">Ribosome-associated protein quality control-upstream factor</fullName>
        <shortName evidence="7">RQC-upstream factor</shortName>
        <shortName evidence="7">RqcU</shortName>
        <ecNumber evidence="7">3.6.4.-</ecNumber>
    </alternativeName>
</protein>
<dbReference type="GO" id="GO:0140664">
    <property type="term" value="F:ATP-dependent DNA damage sensor activity"/>
    <property type="evidence" value="ECO:0007669"/>
    <property type="project" value="InterPro"/>
</dbReference>
<proteinExistence type="inferred from homology"/>
<reference evidence="10 11" key="1">
    <citation type="submission" date="2016-11" db="EMBL/GenBank/DDBJ databases">
        <authorList>
            <person name="Jaros S."/>
            <person name="Januszkiewicz K."/>
            <person name="Wedrychowicz H."/>
        </authorList>
    </citation>
    <scope>NUCLEOTIDE SEQUENCE [LARGE SCALE GENOMIC DNA]</scope>
    <source>
        <strain evidence="10 11">DSM 44666</strain>
    </source>
</reference>
<keyword evidence="6 7" id="KW-0238">DNA-binding</keyword>
<gene>
    <name evidence="7" type="primary">mutS2</name>
    <name evidence="7" type="synonym">rqcU</name>
    <name evidence="10" type="ORF">SAMN05444392_101820</name>
</gene>
<dbReference type="Proteomes" id="UP000184476">
    <property type="component" value="Unassembled WGS sequence"/>
</dbReference>
<dbReference type="Pfam" id="PF01713">
    <property type="entry name" value="Smr"/>
    <property type="match status" value="1"/>
</dbReference>
<dbReference type="GO" id="GO:0030983">
    <property type="term" value="F:mismatched DNA binding"/>
    <property type="evidence" value="ECO:0007669"/>
    <property type="project" value="InterPro"/>
</dbReference>
<feature type="coiled-coil region" evidence="8">
    <location>
        <begin position="129"/>
        <end position="178"/>
    </location>
</feature>
<dbReference type="Gene3D" id="3.30.1370.110">
    <property type="match status" value="1"/>
</dbReference>
<dbReference type="InterPro" id="IPR036187">
    <property type="entry name" value="DNA_mismatch_repair_MutS_sf"/>
</dbReference>
<dbReference type="PANTHER" id="PTHR48466:SF2">
    <property type="entry name" value="OS10G0509000 PROTEIN"/>
    <property type="match status" value="1"/>
</dbReference>
<dbReference type="OrthoDB" id="9808166at2"/>
<organism evidence="10 11">
    <name type="scientific">Seinonella peptonophila</name>
    <dbReference type="NCBI Taxonomy" id="112248"/>
    <lineage>
        <taxon>Bacteria</taxon>
        <taxon>Bacillati</taxon>
        <taxon>Bacillota</taxon>
        <taxon>Bacilli</taxon>
        <taxon>Bacillales</taxon>
        <taxon>Thermoactinomycetaceae</taxon>
        <taxon>Seinonella</taxon>
    </lineage>
</organism>
<dbReference type="NCBIfam" id="TIGR01069">
    <property type="entry name" value="mutS2"/>
    <property type="match status" value="1"/>
</dbReference>
<dbReference type="InterPro" id="IPR045076">
    <property type="entry name" value="MutS"/>
</dbReference>
<dbReference type="GO" id="GO:0045910">
    <property type="term" value="P:negative regulation of DNA recombination"/>
    <property type="evidence" value="ECO:0007669"/>
    <property type="project" value="InterPro"/>
</dbReference>
<comment type="subunit">
    <text evidence="7">Homodimer. Binds to stalled ribosomes, contacting rRNA.</text>
</comment>
<keyword evidence="1 7" id="KW-0699">rRNA-binding</keyword>
<dbReference type="GO" id="GO:0006298">
    <property type="term" value="P:mismatch repair"/>
    <property type="evidence" value="ECO:0007669"/>
    <property type="project" value="InterPro"/>
</dbReference>
<dbReference type="SMART" id="SM00533">
    <property type="entry name" value="MUTSd"/>
    <property type="match status" value="1"/>
</dbReference>
<comment type="similarity">
    <text evidence="7">Belongs to the DNA mismatch repair MutS family. MutS2 subfamily.</text>
</comment>
<evidence type="ECO:0000256" key="7">
    <source>
        <dbReference type="HAMAP-Rule" id="MF_00092"/>
    </source>
</evidence>
<feature type="binding site" evidence="7">
    <location>
        <begin position="335"/>
        <end position="342"/>
    </location>
    <ligand>
        <name>ATP</name>
        <dbReference type="ChEBI" id="CHEBI:30616"/>
    </ligand>
</feature>
<dbReference type="GO" id="GO:0019843">
    <property type="term" value="F:rRNA binding"/>
    <property type="evidence" value="ECO:0007669"/>
    <property type="project" value="UniProtKB-UniRule"/>
</dbReference>
<dbReference type="SUPFAM" id="SSF48334">
    <property type="entry name" value="DNA repair protein MutS, domain III"/>
    <property type="match status" value="1"/>
</dbReference>
<comment type="function">
    <text evidence="7">Endonuclease that is involved in the suppression of homologous recombination and thus may have a key role in the control of bacterial genetic diversity.</text>
</comment>
<dbReference type="InterPro" id="IPR000432">
    <property type="entry name" value="DNA_mismatch_repair_MutS_C"/>
</dbReference>
<keyword evidence="11" id="KW-1185">Reference proteome</keyword>
<accession>A0A1M4U5J1</accession>
<evidence type="ECO:0000256" key="8">
    <source>
        <dbReference type="SAM" id="Coils"/>
    </source>
</evidence>
<evidence type="ECO:0000256" key="2">
    <source>
        <dbReference type="ARBA" id="ARBA00022741"/>
    </source>
</evidence>
<evidence type="ECO:0000256" key="3">
    <source>
        <dbReference type="ARBA" id="ARBA00022801"/>
    </source>
</evidence>
<dbReference type="InterPro" id="IPR007696">
    <property type="entry name" value="DNA_mismatch_repair_MutS_core"/>
</dbReference>
<evidence type="ECO:0000256" key="5">
    <source>
        <dbReference type="ARBA" id="ARBA00022884"/>
    </source>
</evidence>
<dbReference type="GO" id="GO:0005524">
    <property type="term" value="F:ATP binding"/>
    <property type="evidence" value="ECO:0007669"/>
    <property type="project" value="UniProtKB-UniRule"/>
</dbReference>
<name>A0A1M4U5J1_9BACL</name>
<keyword evidence="2 7" id="KW-0547">Nucleotide-binding</keyword>
<feature type="domain" description="Smr" evidence="9">
    <location>
        <begin position="712"/>
        <end position="787"/>
    </location>
</feature>
<dbReference type="Gene3D" id="3.40.50.300">
    <property type="entry name" value="P-loop containing nucleotide triphosphate hydrolases"/>
    <property type="match status" value="1"/>
</dbReference>
<dbReference type="InterPro" id="IPR002625">
    <property type="entry name" value="Smr_dom"/>
</dbReference>
<keyword evidence="3 7" id="KW-0378">Hydrolase</keyword>
<dbReference type="GO" id="GO:0004519">
    <property type="term" value="F:endonuclease activity"/>
    <property type="evidence" value="ECO:0007669"/>
    <property type="project" value="UniProtKB-UniRule"/>
</dbReference>
<keyword evidence="7" id="KW-0255">Endonuclease</keyword>
<dbReference type="Pfam" id="PF20297">
    <property type="entry name" value="MSSS"/>
    <property type="match status" value="1"/>
</dbReference>
<dbReference type="Pfam" id="PF00488">
    <property type="entry name" value="MutS_V"/>
    <property type="match status" value="1"/>
</dbReference>
<dbReference type="SMART" id="SM00534">
    <property type="entry name" value="MUTSac"/>
    <property type="match status" value="1"/>
</dbReference>
<evidence type="ECO:0000313" key="10">
    <source>
        <dbReference type="EMBL" id="SHE51943.1"/>
    </source>
</evidence>
<dbReference type="CDD" id="cd03280">
    <property type="entry name" value="ABC_MutS2"/>
    <property type="match status" value="1"/>
</dbReference>
<dbReference type="InterPro" id="IPR027417">
    <property type="entry name" value="P-loop_NTPase"/>
</dbReference>
<keyword evidence="7" id="KW-0540">Nuclease</keyword>
<evidence type="ECO:0000256" key="4">
    <source>
        <dbReference type="ARBA" id="ARBA00022840"/>
    </source>
</evidence>
<dbReference type="EC" id="3.6.4.-" evidence="7"/>
<evidence type="ECO:0000259" key="9">
    <source>
        <dbReference type="PROSITE" id="PS50828"/>
    </source>
</evidence>
<evidence type="ECO:0000256" key="6">
    <source>
        <dbReference type="ARBA" id="ARBA00023125"/>
    </source>
</evidence>
<dbReference type="SMART" id="SM00463">
    <property type="entry name" value="SMR"/>
    <property type="match status" value="1"/>
</dbReference>
<dbReference type="GO" id="GO:0016887">
    <property type="term" value="F:ATP hydrolysis activity"/>
    <property type="evidence" value="ECO:0007669"/>
    <property type="project" value="InterPro"/>
</dbReference>
<dbReference type="GO" id="GO:0072344">
    <property type="term" value="P:rescue of stalled ribosome"/>
    <property type="evidence" value="ECO:0007669"/>
    <property type="project" value="UniProtKB-UniRule"/>
</dbReference>
<sequence length="787" mass="88773">MKRFTLQTLEFQQIKELVSQHASSFFGKEHVMKLQPESRYELVKHRLAETGEALDVLRLKGDFSFPNFYDIREYLKRLLAGGYLDPEELLAVADTIRAGRRIRSTFKQIDTEQAPLTILREYIDQISPLNELELEIQQTIDDYGQVRNEASPSLRMIRRKMEQLRENIQNTLQQMLRNPSIQKQLQESIVTQRFDRYVIPVKQEYRGSIDGIVHDQSSSGATLFIEPAQVVSLNNQLREQELAEEQEIERILREVSQSVLEVVEPLAINVDRLGTMDVIFAKAQFGRVYRGICPILSEDCKLRLKKARHPLIPADQVVPIDVNLDDQQKAILITGPNTGGKTVSLKTVGLFALMTQTGFPITAEEGSIMPVYSGVFADIGDEQSIEQNLSTFSSHMTHIISILERIDEHSLVLLDELGAGTDPAEGAALAISILEQILSVGASLVATTHYSELKSFAHTHPQVVNASVEFNVATLSPTYRLMIGVPGQSNAFHICRRLGLAPSIIERAKNHLSTEDRKLDEMIHTFADEKQKMEYARQEAEHNQYESEQLLAELKQKLADWDAEKKRLKDKARQEANWIIANAEREVEQVRKELRQISARQATSVKEHELTDLKSYLHQVTSQQETDDINRPSAQQQVIAHSFSVGDVVRVSHIGQVGTIVEQAGDKQYFVQIGMMKMKVNANQLTPEMKKEKKAAGSTMVRRATDSVPPELDLRGEMVEEAVQAIDHYLDQAIMSGYKRVSIIHGKGTGALRNGVQKFLQQHRQVKKIRLGTHGEGGSGVTIVELE</sequence>
<dbReference type="PANTHER" id="PTHR48466">
    <property type="entry name" value="OS10G0509000 PROTEIN-RELATED"/>
    <property type="match status" value="1"/>
</dbReference>
<dbReference type="AlphaFoldDB" id="A0A1M4U5J1"/>
<dbReference type="PROSITE" id="PS00486">
    <property type="entry name" value="DNA_MISMATCH_REPAIR_2"/>
    <property type="match status" value="1"/>
</dbReference>
<dbReference type="InterPro" id="IPR036063">
    <property type="entry name" value="Smr_dom_sf"/>
</dbReference>
<dbReference type="EMBL" id="FQVL01000001">
    <property type="protein sequence ID" value="SHE51943.1"/>
    <property type="molecule type" value="Genomic_DNA"/>
</dbReference>
<evidence type="ECO:0000256" key="1">
    <source>
        <dbReference type="ARBA" id="ARBA00022730"/>
    </source>
</evidence>
<dbReference type="PROSITE" id="PS50828">
    <property type="entry name" value="SMR"/>
    <property type="match status" value="1"/>
</dbReference>
<dbReference type="EC" id="3.1.-.-" evidence="7"/>
<dbReference type="PIRSF" id="PIRSF005814">
    <property type="entry name" value="MutS_YshD"/>
    <property type="match status" value="1"/>
</dbReference>
<dbReference type="RefSeq" id="WP_073152342.1">
    <property type="nucleotide sequence ID" value="NZ_FQVL01000001.1"/>
</dbReference>
<keyword evidence="5 7" id="KW-0694">RNA-binding</keyword>
<dbReference type="SUPFAM" id="SSF52540">
    <property type="entry name" value="P-loop containing nucleoside triphosphate hydrolases"/>
    <property type="match status" value="1"/>
</dbReference>
<dbReference type="STRING" id="112248.SAMN05444392_101820"/>
<dbReference type="GO" id="GO:0043023">
    <property type="term" value="F:ribosomal large subunit binding"/>
    <property type="evidence" value="ECO:0007669"/>
    <property type="project" value="UniProtKB-UniRule"/>
</dbReference>
<dbReference type="SUPFAM" id="SSF160443">
    <property type="entry name" value="SMR domain-like"/>
    <property type="match status" value="1"/>
</dbReference>
<dbReference type="InterPro" id="IPR005747">
    <property type="entry name" value="MutS2"/>
</dbReference>